<accession>A0A0L0VN21</accession>
<comment type="caution">
    <text evidence="2">The sequence shown here is derived from an EMBL/GenBank/DDBJ whole genome shotgun (WGS) entry which is preliminary data.</text>
</comment>
<feature type="compositionally biased region" description="Basic and acidic residues" evidence="1">
    <location>
        <begin position="52"/>
        <end position="61"/>
    </location>
</feature>
<evidence type="ECO:0000313" key="3">
    <source>
        <dbReference type="Proteomes" id="UP000054564"/>
    </source>
</evidence>
<sequence>MSDFITSSQYDSDDNPCTPAPNGNLNQRRSPSSRTTSTNGNSQLSQAGPLRNTERRQRLRQEAPPLQGSVAARQRVNGSTTGRPASIPPIPGQSSAVPNTGAIPAVRLNLRRGPTTASRDPPTFPNHPMNPVFHENEPVTNAFLGELETVYELHDGYADMAENMALVVPPRQFAVQMYSQMALRQALDRVQQDLRQLARTPAVADPPSNALARDFSYLGVFGDYVLRKARQLLMTRNLKMYSSKVQQGTSIPNNVRGLLNIVMDAINAKPAWFKDCYLPRGYNDADPTAVGDLVKFVRGKLRNSRGKMRDLLLTGILGSAGDFPVPTISALLAELNRGLLLTRPSIPRNDKPIAQVAPRGNQTHLKARLAYLRVQTIVQLNCTEPRDAGKQWIKIDAHLRELDAKGREYRTGFFQLVLEYNGMTFGQSTWAEMDPSTIKLPTDEEVHEHMARILHGDMPLEED</sequence>
<dbReference type="OrthoDB" id="2496731at2759"/>
<gene>
    <name evidence="2" type="ORF">PSTG_06087</name>
</gene>
<name>A0A0L0VN21_9BASI</name>
<dbReference type="EMBL" id="AJIL01000035">
    <property type="protein sequence ID" value="KNF00674.1"/>
    <property type="molecule type" value="Genomic_DNA"/>
</dbReference>
<dbReference type="Proteomes" id="UP000054564">
    <property type="component" value="Unassembled WGS sequence"/>
</dbReference>
<evidence type="ECO:0000256" key="1">
    <source>
        <dbReference type="SAM" id="MobiDB-lite"/>
    </source>
</evidence>
<organism evidence="2 3">
    <name type="scientific">Puccinia striiformis f. sp. tritici PST-78</name>
    <dbReference type="NCBI Taxonomy" id="1165861"/>
    <lineage>
        <taxon>Eukaryota</taxon>
        <taxon>Fungi</taxon>
        <taxon>Dikarya</taxon>
        <taxon>Basidiomycota</taxon>
        <taxon>Pucciniomycotina</taxon>
        <taxon>Pucciniomycetes</taxon>
        <taxon>Pucciniales</taxon>
        <taxon>Pucciniaceae</taxon>
        <taxon>Puccinia</taxon>
    </lineage>
</organism>
<protein>
    <submittedName>
        <fullName evidence="2">Uncharacterized protein</fullName>
    </submittedName>
</protein>
<feature type="compositionally biased region" description="Polar residues" evidence="1">
    <location>
        <begin position="1"/>
        <end position="10"/>
    </location>
</feature>
<feature type="compositionally biased region" description="Low complexity" evidence="1">
    <location>
        <begin position="26"/>
        <end position="42"/>
    </location>
</feature>
<dbReference type="AlphaFoldDB" id="A0A0L0VN21"/>
<reference evidence="3" key="1">
    <citation type="submission" date="2014-03" db="EMBL/GenBank/DDBJ databases">
        <title>The Genome Sequence of Puccinia striiformis f. sp. tritici PST-78.</title>
        <authorList>
            <consortium name="The Broad Institute Genome Sequencing Platform"/>
            <person name="Cuomo C."/>
            <person name="Hulbert S."/>
            <person name="Chen X."/>
            <person name="Walker B."/>
            <person name="Young S.K."/>
            <person name="Zeng Q."/>
            <person name="Gargeya S."/>
            <person name="Fitzgerald M."/>
            <person name="Haas B."/>
            <person name="Abouelleil A."/>
            <person name="Alvarado L."/>
            <person name="Arachchi H.M."/>
            <person name="Berlin A.M."/>
            <person name="Chapman S.B."/>
            <person name="Goldberg J."/>
            <person name="Griggs A."/>
            <person name="Gujja S."/>
            <person name="Hansen M."/>
            <person name="Howarth C."/>
            <person name="Imamovic A."/>
            <person name="Larimer J."/>
            <person name="McCowan C."/>
            <person name="Montmayeur A."/>
            <person name="Murphy C."/>
            <person name="Neiman D."/>
            <person name="Pearson M."/>
            <person name="Priest M."/>
            <person name="Roberts A."/>
            <person name="Saif S."/>
            <person name="Shea T."/>
            <person name="Sisk P."/>
            <person name="Sykes S."/>
            <person name="Wortman J."/>
            <person name="Nusbaum C."/>
            <person name="Birren B."/>
        </authorList>
    </citation>
    <scope>NUCLEOTIDE SEQUENCE [LARGE SCALE GENOMIC DNA]</scope>
    <source>
        <strain evidence="3">race PST-78</strain>
    </source>
</reference>
<proteinExistence type="predicted"/>
<keyword evidence="3" id="KW-1185">Reference proteome</keyword>
<evidence type="ECO:0000313" key="2">
    <source>
        <dbReference type="EMBL" id="KNF00674.1"/>
    </source>
</evidence>
<feature type="region of interest" description="Disordered" evidence="1">
    <location>
        <begin position="1"/>
        <end position="100"/>
    </location>
</feature>